<evidence type="ECO:0000259" key="11">
    <source>
        <dbReference type="PROSITE" id="PS51918"/>
    </source>
</evidence>
<keyword evidence="7 10" id="KW-0408">Iron</keyword>
<dbReference type="CDD" id="cd01335">
    <property type="entry name" value="Radical_SAM"/>
    <property type="match status" value="1"/>
</dbReference>
<protein>
    <recommendedName>
        <fullName evidence="3 10">Heme chaperone HemW</fullName>
    </recommendedName>
</protein>
<reference evidence="13" key="1">
    <citation type="journal article" date="2019" name="Int. J. Syst. Evol. Microbiol.">
        <title>The Global Catalogue of Microorganisms (GCM) 10K type strain sequencing project: providing services to taxonomists for standard genome sequencing and annotation.</title>
        <authorList>
            <consortium name="The Broad Institute Genomics Platform"/>
            <consortium name="The Broad Institute Genome Sequencing Center for Infectious Disease"/>
            <person name="Wu L."/>
            <person name="Ma J."/>
        </authorList>
    </citation>
    <scope>NUCLEOTIDE SEQUENCE [LARGE SCALE GENOMIC DNA]</scope>
    <source>
        <strain evidence="13">VKM B-3226</strain>
    </source>
</reference>
<dbReference type="InterPro" id="IPR058240">
    <property type="entry name" value="rSAM_sf"/>
</dbReference>
<dbReference type="SMART" id="SM00729">
    <property type="entry name" value="Elp3"/>
    <property type="match status" value="1"/>
</dbReference>
<dbReference type="InterPro" id="IPR007197">
    <property type="entry name" value="rSAM"/>
</dbReference>
<gene>
    <name evidence="12" type="primary">hemW</name>
    <name evidence="12" type="ORF">ACFOMP_18775</name>
</gene>
<dbReference type="NCBIfam" id="TIGR00539">
    <property type="entry name" value="hemN_rel"/>
    <property type="match status" value="1"/>
</dbReference>
<evidence type="ECO:0000256" key="3">
    <source>
        <dbReference type="ARBA" id="ARBA00017228"/>
    </source>
</evidence>
<dbReference type="PANTHER" id="PTHR13932:SF5">
    <property type="entry name" value="RADICAL S-ADENOSYL METHIONINE DOMAIN-CONTAINING PROTEIN 1, MITOCHONDRIAL"/>
    <property type="match status" value="1"/>
</dbReference>
<dbReference type="SFLD" id="SFLDF00288">
    <property type="entry name" value="HemN-like__clustered_with_nucl"/>
    <property type="match status" value="1"/>
</dbReference>
<dbReference type="InterPro" id="IPR006638">
    <property type="entry name" value="Elp3/MiaA/NifB-like_rSAM"/>
</dbReference>
<evidence type="ECO:0000256" key="9">
    <source>
        <dbReference type="ARBA" id="ARBA00023186"/>
    </source>
</evidence>
<keyword evidence="8 10" id="KW-0411">Iron-sulfur</keyword>
<dbReference type="PROSITE" id="PS51918">
    <property type="entry name" value="RADICAL_SAM"/>
    <property type="match status" value="1"/>
</dbReference>
<evidence type="ECO:0000256" key="7">
    <source>
        <dbReference type="ARBA" id="ARBA00023004"/>
    </source>
</evidence>
<evidence type="ECO:0000256" key="2">
    <source>
        <dbReference type="ARBA" id="ARBA00006100"/>
    </source>
</evidence>
<evidence type="ECO:0000256" key="8">
    <source>
        <dbReference type="ARBA" id="ARBA00023014"/>
    </source>
</evidence>
<dbReference type="Pfam" id="PF04055">
    <property type="entry name" value="Radical_SAM"/>
    <property type="match status" value="1"/>
</dbReference>
<evidence type="ECO:0000313" key="13">
    <source>
        <dbReference type="Proteomes" id="UP001595596"/>
    </source>
</evidence>
<dbReference type="InterPro" id="IPR034505">
    <property type="entry name" value="Coproporphyrinogen-III_oxidase"/>
</dbReference>
<dbReference type="InterPro" id="IPR013785">
    <property type="entry name" value="Aldolase_TIM"/>
</dbReference>
<evidence type="ECO:0000313" key="12">
    <source>
        <dbReference type="EMBL" id="MFC3571498.1"/>
    </source>
</evidence>
<comment type="similarity">
    <text evidence="2">Belongs to the anaerobic coproporphyrinogen-III oxidase family. HemW subfamily.</text>
</comment>
<evidence type="ECO:0000256" key="6">
    <source>
        <dbReference type="ARBA" id="ARBA00022723"/>
    </source>
</evidence>
<evidence type="ECO:0000256" key="10">
    <source>
        <dbReference type="RuleBase" id="RU364116"/>
    </source>
</evidence>
<dbReference type="SUPFAM" id="SSF102114">
    <property type="entry name" value="Radical SAM enzymes"/>
    <property type="match status" value="1"/>
</dbReference>
<dbReference type="EMBL" id="JBHRXE010000063">
    <property type="protein sequence ID" value="MFC3571498.1"/>
    <property type="molecule type" value="Genomic_DNA"/>
</dbReference>
<feature type="domain" description="Radical SAM core" evidence="11">
    <location>
        <begin position="22"/>
        <end position="255"/>
    </location>
</feature>
<keyword evidence="10" id="KW-0963">Cytoplasm</keyword>
<name>A0ABV7S431_9RHOB</name>
<comment type="cofactor">
    <cofactor evidence="1">
        <name>[4Fe-4S] cluster</name>
        <dbReference type="ChEBI" id="CHEBI:49883"/>
    </cofactor>
</comment>
<dbReference type="InterPro" id="IPR004559">
    <property type="entry name" value="HemW-like"/>
</dbReference>
<evidence type="ECO:0000256" key="4">
    <source>
        <dbReference type="ARBA" id="ARBA00022617"/>
    </source>
</evidence>
<keyword evidence="5 10" id="KW-0949">S-adenosyl-L-methionine</keyword>
<dbReference type="PANTHER" id="PTHR13932">
    <property type="entry name" value="COPROPORPHYRINIGEN III OXIDASE"/>
    <property type="match status" value="1"/>
</dbReference>
<keyword evidence="6 10" id="KW-0479">Metal-binding</keyword>
<sequence length="402" mass="43583">MTLDLPAAPPPDPATGPSLSDDWRAGGFALYVHWPFCAAKCPYCDFNSHVAASIDQPRWLAAYRAEIARLGRELPGRVLNSIFFGGGTPSLMAPETVAGVIEAARAAWPFANDIEITLEANPTSVETGRFRAYADGGVNRVSMGVQALNDDDLRRLGRMHSAAEARAAFDIARDCFARVSFDLIYARQDQDRAHWRRELSQALGMAVDHLSAYQLTIEPGTAFGARHAKGGLKGLPDDDLSADLYLDTQEICATAGMPAYEVSNHARPGAESRHNLVYWRQGDWAAVGPGAHGRLTLASGRWATEAHPAPGAWLDAVESRGHGDSRRELLDLSDRALEYLLMSMRLAEGMEIARYLAHGARLPRQRVEDLAGLGLVTLGPERLAATAAGRPVLNGILRELAE</sequence>
<dbReference type="SFLD" id="SFLDS00029">
    <property type="entry name" value="Radical_SAM"/>
    <property type="match status" value="1"/>
</dbReference>
<dbReference type="Proteomes" id="UP001595596">
    <property type="component" value="Unassembled WGS sequence"/>
</dbReference>
<evidence type="ECO:0000256" key="1">
    <source>
        <dbReference type="ARBA" id="ARBA00001966"/>
    </source>
</evidence>
<keyword evidence="13" id="KW-1185">Reference proteome</keyword>
<keyword evidence="4 10" id="KW-0349">Heme</keyword>
<comment type="function">
    <text evidence="10">Probably acts as a heme chaperone, transferring heme to an unknown acceptor. Binds one molecule of heme per monomer, possibly covalently. Binds 1 [4Fe-4S] cluster. The cluster is coordinated with 3 cysteines and an exchangeable S-adenosyl-L-methionine.</text>
</comment>
<proteinExistence type="inferred from homology"/>
<dbReference type="SFLD" id="SFLDF00562">
    <property type="entry name" value="HemN-like__clustered_with_heat"/>
    <property type="match status" value="1"/>
</dbReference>
<evidence type="ECO:0000256" key="5">
    <source>
        <dbReference type="ARBA" id="ARBA00022691"/>
    </source>
</evidence>
<dbReference type="SFLD" id="SFLDG01065">
    <property type="entry name" value="anaerobic_coproporphyrinogen-I"/>
    <property type="match status" value="1"/>
</dbReference>
<keyword evidence="10" id="KW-0004">4Fe-4S</keyword>
<comment type="subcellular location">
    <subcellularLocation>
        <location evidence="10">Cytoplasm</location>
    </subcellularLocation>
</comment>
<dbReference type="RefSeq" id="WP_379033398.1">
    <property type="nucleotide sequence ID" value="NZ_JBHRXE010000063.1"/>
</dbReference>
<keyword evidence="9 10" id="KW-0143">Chaperone</keyword>
<comment type="caution">
    <text evidence="12">The sequence shown here is derived from an EMBL/GenBank/DDBJ whole genome shotgun (WGS) entry which is preliminary data.</text>
</comment>
<organism evidence="12 13">
    <name type="scientific">Paracoccus simplex</name>
    <dbReference type="NCBI Taxonomy" id="2086346"/>
    <lineage>
        <taxon>Bacteria</taxon>
        <taxon>Pseudomonadati</taxon>
        <taxon>Pseudomonadota</taxon>
        <taxon>Alphaproteobacteria</taxon>
        <taxon>Rhodobacterales</taxon>
        <taxon>Paracoccaceae</taxon>
        <taxon>Paracoccus</taxon>
    </lineage>
</organism>
<dbReference type="Gene3D" id="3.20.20.70">
    <property type="entry name" value="Aldolase class I"/>
    <property type="match status" value="1"/>
</dbReference>
<accession>A0ABV7S431</accession>